<keyword evidence="3" id="KW-1185">Reference proteome</keyword>
<dbReference type="SUPFAM" id="SSF52096">
    <property type="entry name" value="ClpP/crotonase"/>
    <property type="match status" value="1"/>
</dbReference>
<dbReference type="InterPro" id="IPR029045">
    <property type="entry name" value="ClpP/crotonase-like_dom_sf"/>
</dbReference>
<proteinExistence type="predicted"/>
<dbReference type="Gene3D" id="2.60.120.260">
    <property type="entry name" value="Galactose-binding domain-like"/>
    <property type="match status" value="1"/>
</dbReference>
<dbReference type="EMBL" id="JAJNEC010000005">
    <property type="protein sequence ID" value="MCD2423601.1"/>
    <property type="molecule type" value="Genomic_DNA"/>
</dbReference>
<organism evidence="2 3">
    <name type="scientific">Niabella pedocola</name>
    <dbReference type="NCBI Taxonomy" id="1752077"/>
    <lineage>
        <taxon>Bacteria</taxon>
        <taxon>Pseudomonadati</taxon>
        <taxon>Bacteroidota</taxon>
        <taxon>Chitinophagia</taxon>
        <taxon>Chitinophagales</taxon>
        <taxon>Chitinophagaceae</taxon>
        <taxon>Niabella</taxon>
    </lineage>
</organism>
<sequence>MRFLLLFCSLLQLTVAGHTQPSARQIQNIEAFTKLFGYIRYFHPSDEAASINWDQFAVYGAHQVLKASSDEELVRTLSNLFMPIAPSIQLGPDPHFNVASITPEKPQDHQNIFWFHSGVGINDRRPYSSKRINRPTGASTGSSEGSALFTQVIDASGLKGKQIRMEGEMKADVTDGSGYFRIKIYKAGEAGLSYNIDSEPAQKNEWTVYKVSGTVEKNARQIILGGMLKGTGSVWFDDMKVFAYDDVLKQWKPVTINNGDFETWSNALPADWNIAPVKRYKYTMATVESNKVLSIASENMEMERNRPVVNIHTISYKHIPAPGTTLQKSIAKNIAVIFPIALYGTDSHTFPVADSAKLDALRKEITAFYQQHKMAGNLSVRLGTIAIAWNLFKHFFPYWEDTSQSADELLSEAIKRSFADTTPLEFRHTLLKLMEPLNDGHVRVGLWGDTTHAYSVPLQLAWVEGKVVVEQVLESSVSGIKRGAVITAINGKDVMDVYKDKMSSISGSPQWKSYAAVSTLLDGSRYTTVEISYRQDGALHRKKWERSFSNAQYYNSLNRLKKPSGRIENDLFYLDMSTVLQDSIDKWMPELAKARGIICDFRGHPESNNDFINHLLKEEEDTKWLFTPQTAYPDQENIEFKGSGWNRKPKKPQVAGKVVFIADSRAISLAESYLGFIKDFKLATIIGQPSAGANGDVNTADLPGGYTIIWTGMVAKNHDGSKHHIKGIVPDIPLERTLKGVVEGRDEFFEKALELISK</sequence>
<evidence type="ECO:0000259" key="1">
    <source>
        <dbReference type="Pfam" id="PF03572"/>
    </source>
</evidence>
<evidence type="ECO:0000313" key="3">
    <source>
        <dbReference type="Proteomes" id="UP001199816"/>
    </source>
</evidence>
<dbReference type="Gene3D" id="3.90.226.10">
    <property type="entry name" value="2-enoyl-CoA Hydratase, Chain A, domain 1"/>
    <property type="match status" value="1"/>
</dbReference>
<accession>A0ABS8PRB6</accession>
<dbReference type="RefSeq" id="WP_231004862.1">
    <property type="nucleotide sequence ID" value="NZ_JAJNEC010000005.1"/>
</dbReference>
<dbReference type="Proteomes" id="UP001199816">
    <property type="component" value="Unassembled WGS sequence"/>
</dbReference>
<protein>
    <submittedName>
        <fullName evidence="2">S41 family peptidase</fullName>
    </submittedName>
</protein>
<comment type="caution">
    <text evidence="2">The sequence shown here is derived from an EMBL/GenBank/DDBJ whole genome shotgun (WGS) entry which is preliminary data.</text>
</comment>
<dbReference type="Pfam" id="PF03572">
    <property type="entry name" value="Peptidase_S41"/>
    <property type="match status" value="1"/>
</dbReference>
<feature type="domain" description="Tail specific protease" evidence="1">
    <location>
        <begin position="584"/>
        <end position="733"/>
    </location>
</feature>
<dbReference type="InterPro" id="IPR005151">
    <property type="entry name" value="Tail-specific_protease"/>
</dbReference>
<evidence type="ECO:0000313" key="2">
    <source>
        <dbReference type="EMBL" id="MCD2423601.1"/>
    </source>
</evidence>
<gene>
    <name evidence="2" type="ORF">LQ567_12570</name>
</gene>
<name>A0ABS8PRB6_9BACT</name>
<reference evidence="2 3" key="1">
    <citation type="submission" date="2021-11" db="EMBL/GenBank/DDBJ databases">
        <title>Genomic of Niabella pedocola.</title>
        <authorList>
            <person name="Wu T."/>
        </authorList>
    </citation>
    <scope>NUCLEOTIDE SEQUENCE [LARGE SCALE GENOMIC DNA]</scope>
    <source>
        <strain evidence="2 3">JCM 31011</strain>
    </source>
</reference>